<sequence>MTDRTMLDAWLLIVGAGPAGCNAAAAAAGVKRDSLLIDPANLAGGNLPRITHLSNLPGFASGEAYAQALRSHLAGLDGLCSYVQAEVVQVAADEDCVRVSLGDGTVLAGAVLVAATGVRAARTAEIPWITSPADFPQLSDSTPDQLGQRVVALGGDRPLGTWLRTHPDAGQSLTVCHIPAEAYKVEEVQDDPRVRLVSVEGVHVSGRGPFTVAAVRSDGSREVLTADSVVTNAGTLPQPLPGLITGRDGFCPPDLQHPRILTAGDMSGRLAQRVSVASGAGARAALELYSRFGQQAV</sequence>
<reference evidence="2" key="1">
    <citation type="submission" date="2023-02" db="EMBL/GenBank/DDBJ databases">
        <title>Kitasatospora phosalacinea NBRC 14627.</title>
        <authorList>
            <person name="Ichikawa N."/>
            <person name="Sato H."/>
            <person name="Tonouchi N."/>
        </authorList>
    </citation>
    <scope>NUCLEOTIDE SEQUENCE</scope>
    <source>
        <strain evidence="2">NBRC 14627</strain>
    </source>
</reference>
<accession>A0A9W6QEX1</accession>
<protein>
    <submittedName>
        <fullName evidence="2">Oxidoreductase</fullName>
    </submittedName>
</protein>
<proteinExistence type="predicted"/>
<dbReference type="PRINTS" id="PR00469">
    <property type="entry name" value="PNDRDTASEII"/>
</dbReference>
<dbReference type="InterPro" id="IPR036188">
    <property type="entry name" value="FAD/NAD-bd_sf"/>
</dbReference>
<gene>
    <name evidence="2" type="ORF">Kpho02_59990</name>
</gene>
<organism evidence="2 3">
    <name type="scientific">Kitasatospora phosalacinea</name>
    <dbReference type="NCBI Taxonomy" id="2065"/>
    <lineage>
        <taxon>Bacteria</taxon>
        <taxon>Bacillati</taxon>
        <taxon>Actinomycetota</taxon>
        <taxon>Actinomycetes</taxon>
        <taxon>Kitasatosporales</taxon>
        <taxon>Streptomycetaceae</taxon>
        <taxon>Kitasatospora</taxon>
    </lineage>
</organism>
<dbReference type="SUPFAM" id="SSF51905">
    <property type="entry name" value="FAD/NAD(P)-binding domain"/>
    <property type="match status" value="1"/>
</dbReference>
<dbReference type="Gene3D" id="3.50.50.60">
    <property type="entry name" value="FAD/NAD(P)-binding domain"/>
    <property type="match status" value="2"/>
</dbReference>
<feature type="domain" description="FAD/NAD(P)-binding" evidence="1">
    <location>
        <begin position="8"/>
        <end position="122"/>
    </location>
</feature>
<dbReference type="RefSeq" id="WP_285739335.1">
    <property type="nucleotide sequence ID" value="NZ_BSSA01000027.1"/>
</dbReference>
<name>A0A9W6QEX1_9ACTN</name>
<evidence type="ECO:0000313" key="2">
    <source>
        <dbReference type="EMBL" id="GLW73701.1"/>
    </source>
</evidence>
<dbReference type="InterPro" id="IPR023753">
    <property type="entry name" value="FAD/NAD-binding_dom"/>
</dbReference>
<dbReference type="EMBL" id="BSSA01000027">
    <property type="protein sequence ID" value="GLW73701.1"/>
    <property type="molecule type" value="Genomic_DNA"/>
</dbReference>
<dbReference type="AlphaFoldDB" id="A0A9W6QEX1"/>
<dbReference type="GO" id="GO:0016491">
    <property type="term" value="F:oxidoreductase activity"/>
    <property type="evidence" value="ECO:0007669"/>
    <property type="project" value="InterPro"/>
</dbReference>
<dbReference type="Pfam" id="PF07992">
    <property type="entry name" value="Pyr_redox_2"/>
    <property type="match status" value="1"/>
</dbReference>
<dbReference type="Proteomes" id="UP001165041">
    <property type="component" value="Unassembled WGS sequence"/>
</dbReference>
<evidence type="ECO:0000313" key="3">
    <source>
        <dbReference type="Proteomes" id="UP001165041"/>
    </source>
</evidence>
<evidence type="ECO:0000259" key="1">
    <source>
        <dbReference type="Pfam" id="PF07992"/>
    </source>
</evidence>
<comment type="caution">
    <text evidence="2">The sequence shown here is derived from an EMBL/GenBank/DDBJ whole genome shotgun (WGS) entry which is preliminary data.</text>
</comment>